<dbReference type="AlphaFoldDB" id="A0A975AM73"/>
<gene>
    <name evidence="2" type="ORF">JYB88_07995</name>
</gene>
<accession>A0A975AM73</accession>
<evidence type="ECO:0000313" key="3">
    <source>
        <dbReference type="Proteomes" id="UP000663281"/>
    </source>
</evidence>
<protein>
    <recommendedName>
        <fullName evidence="4">Lipoprotein</fullName>
    </recommendedName>
</protein>
<dbReference type="EMBL" id="CP071504">
    <property type="protein sequence ID" value="QSX31546.1"/>
    <property type="molecule type" value="Genomic_DNA"/>
</dbReference>
<feature type="chain" id="PRO_5037261565" description="Lipoprotein" evidence="1">
    <location>
        <begin position="20"/>
        <end position="639"/>
    </location>
</feature>
<dbReference type="PROSITE" id="PS51257">
    <property type="entry name" value="PROKAR_LIPOPROTEIN"/>
    <property type="match status" value="1"/>
</dbReference>
<dbReference type="Gene3D" id="2.60.40.10">
    <property type="entry name" value="Immunoglobulins"/>
    <property type="match status" value="1"/>
</dbReference>
<keyword evidence="3" id="KW-1185">Reference proteome</keyword>
<dbReference type="KEGG" id="scyp:JYB88_07995"/>
<proteinExistence type="predicted"/>
<sequence>MKKASLLSFASMLMLTACGGGSSDGGVSPPIQPPAPGLKACSNATTLNRVAAGGVTFVTEQNYRAQQPAMIYADLGKDSQGLNYQWRQSSGPQLELVASHSPILSFVPTSAGSYEFELSITGPGTSVTASVAINADTDNANPVKLRQDHQVTSGNAVSLRLDRVQGSTLSAIDWCASGANLNVDLSNNERPLFTAPSVSQDTLVELRASGSHNGIAGSDSAWVLITRESSITSGYFDSALARTFPYHSDSPWAADLKACTYSNQLNSSCSISRLPLLGQTANGMDKQAILDRVLVSHQWMGDNFASFLDTVDANSDFANLLQSVTAVVISYDVRPSFYWVVTGAIYLDPEDLWLTPLQRDTINEQPDYRSNFGADLKFLMPWRYVKDNEYASSIVPRTQRSHRSLDELTPDLASLLYHELAHANDFFPRSIHGSLAGPTLLDDYNKRATAKALTSDRLADLYPLGSEEMRSLANVRFRGQTASDTQKAYVPADVSSFFSNDIASDFYAYSTEREDAAMVFEELMMNYRHGVLRDVAVTDSPANPTASTVIVDWGQRGRIGDDALAQRAAFVLEGIFPEWDGTAIVASLPAPIAMQSGQSWLTNLTISPQGANTRAAVSAKPAAEIPLQFSGDRYARPRN</sequence>
<dbReference type="RefSeq" id="WP_207326055.1">
    <property type="nucleotide sequence ID" value="NZ_CP071504.1"/>
</dbReference>
<dbReference type="Proteomes" id="UP000663281">
    <property type="component" value="Chromosome"/>
</dbReference>
<evidence type="ECO:0000256" key="1">
    <source>
        <dbReference type="SAM" id="SignalP"/>
    </source>
</evidence>
<evidence type="ECO:0000313" key="2">
    <source>
        <dbReference type="EMBL" id="QSX31546.1"/>
    </source>
</evidence>
<dbReference type="InterPro" id="IPR013783">
    <property type="entry name" value="Ig-like_fold"/>
</dbReference>
<name>A0A975AM73_9GAMM</name>
<organism evidence="2 3">
    <name type="scientific">Shewanella cyperi</name>
    <dbReference type="NCBI Taxonomy" id="2814292"/>
    <lineage>
        <taxon>Bacteria</taxon>
        <taxon>Pseudomonadati</taxon>
        <taxon>Pseudomonadota</taxon>
        <taxon>Gammaproteobacteria</taxon>
        <taxon>Alteromonadales</taxon>
        <taxon>Shewanellaceae</taxon>
        <taxon>Shewanella</taxon>
    </lineage>
</organism>
<keyword evidence="1" id="KW-0732">Signal</keyword>
<evidence type="ECO:0008006" key="4">
    <source>
        <dbReference type="Google" id="ProtNLM"/>
    </source>
</evidence>
<feature type="signal peptide" evidence="1">
    <location>
        <begin position="1"/>
        <end position="19"/>
    </location>
</feature>
<reference evidence="2 3" key="1">
    <citation type="submission" date="2021-03" db="EMBL/GenBank/DDBJ databases">
        <title>Novel species identification of genus Shewanella.</title>
        <authorList>
            <person name="Liu G."/>
            <person name="Zhang Q."/>
        </authorList>
    </citation>
    <scope>NUCLEOTIDE SEQUENCE [LARGE SCALE GENOMIC DNA]</scope>
    <source>
        <strain evidence="2 3">FJAT-53726</strain>
    </source>
</reference>